<proteinExistence type="predicted"/>
<dbReference type="Pfam" id="PF02653">
    <property type="entry name" value="BPD_transp_2"/>
    <property type="match status" value="1"/>
</dbReference>
<keyword evidence="5 6" id="KW-0472">Membrane</keyword>
<dbReference type="Proteomes" id="UP000238308">
    <property type="component" value="Unassembled WGS sequence"/>
</dbReference>
<organism evidence="7 8">
    <name type="scientific">Jezberella montanilacus</name>
    <dbReference type="NCBI Taxonomy" id="323426"/>
    <lineage>
        <taxon>Bacteria</taxon>
        <taxon>Pseudomonadati</taxon>
        <taxon>Pseudomonadota</taxon>
        <taxon>Betaproteobacteria</taxon>
        <taxon>Burkholderiales</taxon>
        <taxon>Alcaligenaceae</taxon>
        <taxon>Jezberella</taxon>
    </lineage>
</organism>
<dbReference type="InterPro" id="IPR043428">
    <property type="entry name" value="LivM-like"/>
</dbReference>
<dbReference type="AlphaFoldDB" id="A0A2T0XG56"/>
<comment type="caution">
    <text evidence="7">The sequence shown here is derived from an EMBL/GenBank/DDBJ whole genome shotgun (WGS) entry which is preliminary data.</text>
</comment>
<dbReference type="PANTHER" id="PTHR30482">
    <property type="entry name" value="HIGH-AFFINITY BRANCHED-CHAIN AMINO ACID TRANSPORT SYSTEM PERMEASE"/>
    <property type="match status" value="1"/>
</dbReference>
<name>A0A2T0XG56_9BURK</name>
<evidence type="ECO:0000256" key="4">
    <source>
        <dbReference type="ARBA" id="ARBA00022989"/>
    </source>
</evidence>
<feature type="transmembrane region" description="Helical" evidence="6">
    <location>
        <begin position="213"/>
        <end position="238"/>
    </location>
</feature>
<feature type="transmembrane region" description="Helical" evidence="6">
    <location>
        <begin position="250"/>
        <end position="273"/>
    </location>
</feature>
<keyword evidence="2" id="KW-1003">Cell membrane</keyword>
<sequence length="327" mass="35684">MTSPAFFKREWLWAVAIILLLFALPSLTSSRTAQDFVVRLAAYGIFASSLNILVGYGGMVSFGHAMFFGGGSYAFALLMQKAGTSIPVGIVGGIVFCAALGFVIGAICVRLKEIYFSFITLAFQMLVHSVILTWTSLTGGDQGLMGGIPRREFWGINLANNTTLYFFAVTVAVICLLLMRYILQSPYGYTLRMVRDNADRARFLGIDVWRVKLYAFILAACFAGIGGIIMALFVSGAYPEFSYWTTSGEAVFMIMMGGLHVFIGPVVGAALLLMFNDVISRNTEFHGLALGIIVLVFALGFKRGITDFVLQAFAKLKHKRTTSHAKG</sequence>
<dbReference type="OrthoDB" id="9804361at2"/>
<feature type="transmembrane region" description="Helical" evidence="6">
    <location>
        <begin position="164"/>
        <end position="183"/>
    </location>
</feature>
<accession>A0A2T0XG56</accession>
<evidence type="ECO:0000256" key="1">
    <source>
        <dbReference type="ARBA" id="ARBA00004651"/>
    </source>
</evidence>
<keyword evidence="8" id="KW-1185">Reference proteome</keyword>
<comment type="subcellular location">
    <subcellularLocation>
        <location evidence="1">Cell membrane</location>
        <topology evidence="1">Multi-pass membrane protein</topology>
    </subcellularLocation>
</comment>
<dbReference type="EMBL" id="PVTV01000013">
    <property type="protein sequence ID" value="PRY97933.1"/>
    <property type="molecule type" value="Genomic_DNA"/>
</dbReference>
<evidence type="ECO:0000256" key="3">
    <source>
        <dbReference type="ARBA" id="ARBA00022692"/>
    </source>
</evidence>
<protein>
    <submittedName>
        <fullName evidence="7">Amino acid/amide ABC transporter membrane protein 2 (HAAT family)</fullName>
    </submittedName>
</protein>
<feature type="transmembrane region" description="Helical" evidence="6">
    <location>
        <begin position="88"/>
        <end position="109"/>
    </location>
</feature>
<dbReference type="PANTHER" id="PTHR30482:SF17">
    <property type="entry name" value="ABC TRANSPORTER ATP-BINDING PROTEIN"/>
    <property type="match status" value="1"/>
</dbReference>
<keyword evidence="3 6" id="KW-0812">Transmembrane</keyword>
<dbReference type="CDD" id="cd06581">
    <property type="entry name" value="TM_PBP1_LivM_like"/>
    <property type="match status" value="1"/>
</dbReference>
<evidence type="ECO:0000256" key="5">
    <source>
        <dbReference type="ARBA" id="ARBA00023136"/>
    </source>
</evidence>
<dbReference type="GO" id="GO:0015658">
    <property type="term" value="F:branched-chain amino acid transmembrane transporter activity"/>
    <property type="evidence" value="ECO:0007669"/>
    <property type="project" value="InterPro"/>
</dbReference>
<feature type="transmembrane region" description="Helical" evidence="6">
    <location>
        <begin position="40"/>
        <end position="58"/>
    </location>
</feature>
<evidence type="ECO:0000256" key="2">
    <source>
        <dbReference type="ARBA" id="ARBA00022475"/>
    </source>
</evidence>
<feature type="transmembrane region" description="Helical" evidence="6">
    <location>
        <begin position="116"/>
        <end position="137"/>
    </location>
</feature>
<reference evidence="7 8" key="1">
    <citation type="submission" date="2018-03" db="EMBL/GenBank/DDBJ databases">
        <title>Genomic Encyclopedia of Type Strains, Phase III (KMG-III): the genomes of soil and plant-associated and newly described type strains.</title>
        <authorList>
            <person name="Whitman W."/>
        </authorList>
    </citation>
    <scope>NUCLEOTIDE SEQUENCE [LARGE SCALE GENOMIC DNA]</scope>
    <source>
        <strain evidence="7 8">MWH-P2sevCIIIb</strain>
    </source>
</reference>
<dbReference type="RefSeq" id="WP_106227510.1">
    <property type="nucleotide sequence ID" value="NZ_PVTV01000013.1"/>
</dbReference>
<evidence type="ECO:0000313" key="7">
    <source>
        <dbReference type="EMBL" id="PRY97933.1"/>
    </source>
</evidence>
<keyword evidence="4 6" id="KW-1133">Transmembrane helix</keyword>
<dbReference type="InterPro" id="IPR001851">
    <property type="entry name" value="ABC_transp_permease"/>
</dbReference>
<evidence type="ECO:0000313" key="8">
    <source>
        <dbReference type="Proteomes" id="UP000238308"/>
    </source>
</evidence>
<feature type="transmembrane region" description="Helical" evidence="6">
    <location>
        <begin position="285"/>
        <end position="301"/>
    </location>
</feature>
<dbReference type="GO" id="GO:0005886">
    <property type="term" value="C:plasma membrane"/>
    <property type="evidence" value="ECO:0007669"/>
    <property type="project" value="UniProtKB-SubCell"/>
</dbReference>
<gene>
    <name evidence="7" type="ORF">BCM14_1646</name>
</gene>
<evidence type="ECO:0000256" key="6">
    <source>
        <dbReference type="SAM" id="Phobius"/>
    </source>
</evidence>